<dbReference type="Proteomes" id="UP000572680">
    <property type="component" value="Unassembled WGS sequence"/>
</dbReference>
<evidence type="ECO:0008006" key="4">
    <source>
        <dbReference type="Google" id="ProtNLM"/>
    </source>
</evidence>
<name>A0A7W3QSC3_ACTNM</name>
<dbReference type="Gene3D" id="1.10.443.10">
    <property type="entry name" value="Intergrase catalytic core"/>
    <property type="match status" value="1"/>
</dbReference>
<gene>
    <name evidence="2" type="ORF">HNR61_009185</name>
</gene>
<keyword evidence="3" id="KW-1185">Reference proteome</keyword>
<sequence>MGSLAVQDRPAAARILRGRGSVFLTQHRARAGVPALDVCLVTGRTRLSDRRAAEILEAATRPLAHPQVRDAVEPVLLGGWTLQQLRHSALTHEAEEGTNMPTWLARSRHASVRSLERYARPGIDAVADYVARRDPQARHRT</sequence>
<dbReference type="InterPro" id="IPR013762">
    <property type="entry name" value="Integrase-like_cat_sf"/>
</dbReference>
<evidence type="ECO:0000256" key="1">
    <source>
        <dbReference type="ARBA" id="ARBA00023172"/>
    </source>
</evidence>
<dbReference type="InterPro" id="IPR011010">
    <property type="entry name" value="DNA_brk_join_enz"/>
</dbReference>
<dbReference type="GO" id="GO:0006310">
    <property type="term" value="P:DNA recombination"/>
    <property type="evidence" value="ECO:0007669"/>
    <property type="project" value="UniProtKB-KW"/>
</dbReference>
<reference evidence="2 3" key="1">
    <citation type="submission" date="2020-08" db="EMBL/GenBank/DDBJ databases">
        <title>Genomic Encyclopedia of Type Strains, Phase IV (KMG-IV): sequencing the most valuable type-strain genomes for metagenomic binning, comparative biology and taxonomic classification.</title>
        <authorList>
            <person name="Goeker M."/>
        </authorList>
    </citation>
    <scope>NUCLEOTIDE SEQUENCE [LARGE SCALE GENOMIC DNA]</scope>
    <source>
        <strain evidence="2 3">DSM 44197</strain>
    </source>
</reference>
<protein>
    <recommendedName>
        <fullName evidence="4">Tyr recombinase domain-containing protein</fullName>
    </recommendedName>
</protein>
<dbReference type="EMBL" id="JACJIA010000024">
    <property type="protein sequence ID" value="MBA8957492.1"/>
    <property type="molecule type" value="Genomic_DNA"/>
</dbReference>
<organism evidence="2 3">
    <name type="scientific">Actinomadura namibiensis</name>
    <dbReference type="NCBI Taxonomy" id="182080"/>
    <lineage>
        <taxon>Bacteria</taxon>
        <taxon>Bacillati</taxon>
        <taxon>Actinomycetota</taxon>
        <taxon>Actinomycetes</taxon>
        <taxon>Streptosporangiales</taxon>
        <taxon>Thermomonosporaceae</taxon>
        <taxon>Actinomadura</taxon>
    </lineage>
</organism>
<dbReference type="SUPFAM" id="SSF56349">
    <property type="entry name" value="DNA breaking-rejoining enzymes"/>
    <property type="match status" value="1"/>
</dbReference>
<dbReference type="GO" id="GO:0003677">
    <property type="term" value="F:DNA binding"/>
    <property type="evidence" value="ECO:0007669"/>
    <property type="project" value="InterPro"/>
</dbReference>
<accession>A0A7W3QSC3</accession>
<evidence type="ECO:0000313" key="2">
    <source>
        <dbReference type="EMBL" id="MBA8957492.1"/>
    </source>
</evidence>
<keyword evidence="1" id="KW-0233">DNA recombination</keyword>
<dbReference type="AlphaFoldDB" id="A0A7W3QSC3"/>
<evidence type="ECO:0000313" key="3">
    <source>
        <dbReference type="Proteomes" id="UP000572680"/>
    </source>
</evidence>
<proteinExistence type="predicted"/>
<comment type="caution">
    <text evidence="2">The sequence shown here is derived from an EMBL/GenBank/DDBJ whole genome shotgun (WGS) entry which is preliminary data.</text>
</comment>
<dbReference type="RefSeq" id="WP_220510570.1">
    <property type="nucleotide sequence ID" value="NZ_BAAALP010000131.1"/>
</dbReference>
<dbReference type="GO" id="GO:0015074">
    <property type="term" value="P:DNA integration"/>
    <property type="evidence" value="ECO:0007669"/>
    <property type="project" value="InterPro"/>
</dbReference>